<protein>
    <submittedName>
        <fullName evidence="1">Uncharacterized protein</fullName>
    </submittedName>
</protein>
<organism evidence="1">
    <name type="scientific">bioreactor metagenome</name>
    <dbReference type="NCBI Taxonomy" id="1076179"/>
    <lineage>
        <taxon>unclassified sequences</taxon>
        <taxon>metagenomes</taxon>
        <taxon>ecological metagenomes</taxon>
    </lineage>
</organism>
<proteinExistence type="predicted"/>
<accession>A0A645J081</accession>
<sequence>MKTLEFGNMQDLLLYAVSQYIDFQDCEWERTSFEIDEDRQVFSLYLKKSEKEEGVK</sequence>
<dbReference type="AlphaFoldDB" id="A0A645J081"/>
<evidence type="ECO:0000313" key="1">
    <source>
        <dbReference type="EMBL" id="MPN56129.1"/>
    </source>
</evidence>
<name>A0A645J081_9ZZZZ</name>
<comment type="caution">
    <text evidence="1">The sequence shown here is derived from an EMBL/GenBank/DDBJ whole genome shotgun (WGS) entry which is preliminary data.</text>
</comment>
<dbReference type="EMBL" id="VSSQ01126135">
    <property type="protein sequence ID" value="MPN56129.1"/>
    <property type="molecule type" value="Genomic_DNA"/>
</dbReference>
<gene>
    <name evidence="1" type="ORF">SDC9_203815</name>
</gene>
<reference evidence="1" key="1">
    <citation type="submission" date="2019-08" db="EMBL/GenBank/DDBJ databases">
        <authorList>
            <person name="Kucharzyk K."/>
            <person name="Murdoch R.W."/>
            <person name="Higgins S."/>
            <person name="Loffler F."/>
        </authorList>
    </citation>
    <scope>NUCLEOTIDE SEQUENCE</scope>
</reference>